<dbReference type="PANTHER" id="PTHR30349">
    <property type="entry name" value="PHAGE INTEGRASE-RELATED"/>
    <property type="match status" value="1"/>
</dbReference>
<evidence type="ECO:0000259" key="3">
    <source>
        <dbReference type="PROSITE" id="PS51898"/>
    </source>
</evidence>
<dbReference type="Gene3D" id="1.10.443.10">
    <property type="entry name" value="Intergrase catalytic core"/>
    <property type="match status" value="1"/>
</dbReference>
<dbReference type="GO" id="GO:0015074">
    <property type="term" value="P:DNA integration"/>
    <property type="evidence" value="ECO:0007669"/>
    <property type="project" value="InterPro"/>
</dbReference>
<dbReference type="InterPro" id="IPR002104">
    <property type="entry name" value="Integrase_catalytic"/>
</dbReference>
<protein>
    <recommendedName>
        <fullName evidence="6">Tyr recombinase domain-containing protein</fullName>
    </recommendedName>
</protein>
<sequence>MSNQDLIEEYIDFYSHSKQSQAMRKSSLNYFFKKYGYSGEIFDINTRELLKYFSWLKNLPEINLTTKKSKWSILTSFLNFIMEDPENDFMVKIPSKRVNWNGTSLKTDKSNREVYATKEELRQILDYFKVRNLKFYIIFKLFTFTGIRKGELINLRIDEIDIEERVIHLYIGKTMEKYYISPNDDFQLYFKMYLNWRNQKYTGDNYLFITNRNHPYSVRLFNKKLKDARDNLGITNRITCHTFRRTLNDFRKEMGCPLEDREQLLGHKTRNVNISGYTKQDIIRHRKLYDKWNPYKDLNF</sequence>
<evidence type="ECO:0000259" key="4">
    <source>
        <dbReference type="PROSITE" id="PS51900"/>
    </source>
</evidence>
<name>A0A0F9RC88_9ZZZZ</name>
<dbReference type="InterPro" id="IPR011010">
    <property type="entry name" value="DNA_brk_join_enz"/>
</dbReference>
<comment type="caution">
    <text evidence="5">The sequence shown here is derived from an EMBL/GenBank/DDBJ whole genome shotgun (WGS) entry which is preliminary data.</text>
</comment>
<keyword evidence="2" id="KW-0233">DNA recombination</keyword>
<dbReference type="PROSITE" id="PS51898">
    <property type="entry name" value="TYR_RECOMBINASE"/>
    <property type="match status" value="1"/>
</dbReference>
<dbReference type="PROSITE" id="PS51900">
    <property type="entry name" value="CB"/>
    <property type="match status" value="1"/>
</dbReference>
<dbReference type="Pfam" id="PF00589">
    <property type="entry name" value="Phage_integrase"/>
    <property type="match status" value="1"/>
</dbReference>
<reference evidence="5" key="1">
    <citation type="journal article" date="2015" name="Nature">
        <title>Complex archaea that bridge the gap between prokaryotes and eukaryotes.</title>
        <authorList>
            <person name="Spang A."/>
            <person name="Saw J.H."/>
            <person name="Jorgensen S.L."/>
            <person name="Zaremba-Niedzwiedzka K."/>
            <person name="Martijn J."/>
            <person name="Lind A.E."/>
            <person name="van Eijk R."/>
            <person name="Schleper C."/>
            <person name="Guy L."/>
            <person name="Ettema T.J."/>
        </authorList>
    </citation>
    <scope>NUCLEOTIDE SEQUENCE</scope>
</reference>
<gene>
    <name evidence="5" type="ORF">LCGC14_0666480</name>
</gene>
<keyword evidence="1" id="KW-0238">DNA-binding</keyword>
<proteinExistence type="predicted"/>
<dbReference type="InterPro" id="IPR013762">
    <property type="entry name" value="Integrase-like_cat_sf"/>
</dbReference>
<evidence type="ECO:0008006" key="6">
    <source>
        <dbReference type="Google" id="ProtNLM"/>
    </source>
</evidence>
<organism evidence="5">
    <name type="scientific">marine sediment metagenome</name>
    <dbReference type="NCBI Taxonomy" id="412755"/>
    <lineage>
        <taxon>unclassified sequences</taxon>
        <taxon>metagenomes</taxon>
        <taxon>ecological metagenomes</taxon>
    </lineage>
</organism>
<evidence type="ECO:0000256" key="1">
    <source>
        <dbReference type="ARBA" id="ARBA00023125"/>
    </source>
</evidence>
<dbReference type="SUPFAM" id="SSF56349">
    <property type="entry name" value="DNA breaking-rejoining enzymes"/>
    <property type="match status" value="1"/>
</dbReference>
<evidence type="ECO:0000313" key="5">
    <source>
        <dbReference type="EMBL" id="KKN47082.1"/>
    </source>
</evidence>
<dbReference type="GO" id="GO:0006310">
    <property type="term" value="P:DNA recombination"/>
    <property type="evidence" value="ECO:0007669"/>
    <property type="project" value="UniProtKB-KW"/>
</dbReference>
<dbReference type="PANTHER" id="PTHR30349:SF64">
    <property type="entry name" value="PROPHAGE INTEGRASE INTD-RELATED"/>
    <property type="match status" value="1"/>
</dbReference>
<dbReference type="InterPro" id="IPR050090">
    <property type="entry name" value="Tyrosine_recombinase_XerCD"/>
</dbReference>
<dbReference type="GO" id="GO:0003677">
    <property type="term" value="F:DNA binding"/>
    <property type="evidence" value="ECO:0007669"/>
    <property type="project" value="UniProtKB-KW"/>
</dbReference>
<feature type="domain" description="Core-binding (CB)" evidence="4">
    <location>
        <begin position="1"/>
        <end position="82"/>
    </location>
</feature>
<dbReference type="EMBL" id="LAZR01001296">
    <property type="protein sequence ID" value="KKN47082.1"/>
    <property type="molecule type" value="Genomic_DNA"/>
</dbReference>
<dbReference type="AlphaFoldDB" id="A0A0F9RC88"/>
<feature type="domain" description="Tyr recombinase" evidence="3">
    <location>
        <begin position="111"/>
        <end position="290"/>
    </location>
</feature>
<accession>A0A0F9RC88</accession>
<evidence type="ECO:0000256" key="2">
    <source>
        <dbReference type="ARBA" id="ARBA00023172"/>
    </source>
</evidence>
<dbReference type="InterPro" id="IPR044068">
    <property type="entry name" value="CB"/>
</dbReference>